<dbReference type="InterPro" id="IPR010572">
    <property type="entry name" value="Tail_dom"/>
</dbReference>
<dbReference type="OrthoDB" id="1696092at2"/>
<dbReference type="KEGG" id="cthu:HUR95_00620"/>
<reference evidence="4" key="3">
    <citation type="submission" date="2021-08" db="EMBL/GenBank/DDBJ databases">
        <authorList>
            <person name="de Jong S."/>
            <person name="van den Broek M."/>
            <person name="Merkel A."/>
            <person name="de la Torre Cortes P."/>
            <person name="Kalamorz F."/>
            <person name="Cook G."/>
            <person name="van Loosdrecht M."/>
            <person name="McMillan D."/>
        </authorList>
    </citation>
    <scope>NUCLEOTIDE SEQUENCE</scope>
    <source>
        <strain evidence="4">TA2.A1</strain>
    </source>
</reference>
<organism evidence="3 5">
    <name type="scientific">Caldalkalibacillus thermarum (strain TA2.A1)</name>
    <dbReference type="NCBI Taxonomy" id="986075"/>
    <lineage>
        <taxon>Bacteria</taxon>
        <taxon>Bacillati</taxon>
        <taxon>Bacillota</taxon>
        <taxon>Bacilli</taxon>
        <taxon>Bacillales</taxon>
        <taxon>Bacillaceae</taxon>
        <taxon>Caldalkalibacillus</taxon>
    </lineage>
</organism>
<dbReference type="Pfam" id="PF06605">
    <property type="entry name" value="Prophage_tail"/>
    <property type="match status" value="1"/>
</dbReference>
<dbReference type="eggNOG" id="COG4926">
    <property type="taxonomic scope" value="Bacteria"/>
</dbReference>
<dbReference type="AlphaFoldDB" id="F5L4J7"/>
<evidence type="ECO:0000259" key="2">
    <source>
        <dbReference type="Pfam" id="PF06605"/>
    </source>
</evidence>
<reference evidence="4 6" key="2">
    <citation type="journal article" date="2020" name="Extremophiles">
        <title>Genomic analysis of Caldalkalibacillus thermarum TA2.A1 reveals aerobic alkaliphilic metabolism and evolutionary hallmarks linking alkaliphilic bacteria and plant life.</title>
        <authorList>
            <person name="de Jong S.I."/>
            <person name="van den Broek M.A."/>
            <person name="Merkel A.Y."/>
            <person name="de la Torre Cortes P."/>
            <person name="Kalamorz F."/>
            <person name="Cook G.M."/>
            <person name="van Loosdrecht M.C.M."/>
            <person name="McMillan D.G.G."/>
        </authorList>
    </citation>
    <scope>NUCLEOTIDE SEQUENCE [LARGE SCALE GENOMIC DNA]</scope>
    <source>
        <strain evidence="4 6">TA2.A1</strain>
    </source>
</reference>
<reference evidence="3 5" key="1">
    <citation type="journal article" date="2011" name="J. Bacteriol.">
        <title>Draft genome sequence of the thermoalkaliphilic Caldalkalibacillus thermarum strain TA2.A1.</title>
        <authorList>
            <person name="Kalamorz F."/>
            <person name="Keis S."/>
            <person name="McMillan D.G."/>
            <person name="Olsson K."/>
            <person name="Stanton J.A."/>
            <person name="Stockwell P."/>
            <person name="Black M.A."/>
            <person name="Klingeman D.M."/>
            <person name="Land M.L."/>
            <person name="Han C.S."/>
            <person name="Martin S.L."/>
            <person name="Becher S.A."/>
            <person name="Peddie C.J."/>
            <person name="Morgan H.W."/>
            <person name="Matthies D."/>
            <person name="Preiss L."/>
            <person name="Meier T."/>
            <person name="Brown S.D."/>
            <person name="Cook G.M."/>
        </authorList>
    </citation>
    <scope>NUCLEOTIDE SEQUENCE [LARGE SCALE GENOMIC DNA]</scope>
    <source>
        <strain evidence="3 5">TA2.A1</strain>
    </source>
</reference>
<dbReference type="NCBIfam" id="TIGR01665">
    <property type="entry name" value="put_anti_recept"/>
    <property type="match status" value="1"/>
</dbReference>
<gene>
    <name evidence="3" type="ORF">CathTA2_0710</name>
    <name evidence="4" type="ORF">HUR95_00620</name>
</gene>
<sequence length="637" mass="72387">MIKVYDLNMKQQAILENAFNISYEKRFNEVWSASFSLPLDDIKNEFCKPFFFVEIFEDDEMTERIDLFRIMPKRARKNEGAKTITYECEHVLATLMDDILFQYHQTTGLPTDETLEYILEKQTKKHWQLGRVDFTLFFHYKWENETLLRALFSVPRPFDRHYQWKWDTTSYPWTLNLVEPPSTADVEIRYRKNMREIERTVDPNDIVTRLYPLGYGEGVNQLTIRSVNPTGQPYIEKNVDKYGVVARAWVDRRFEDPESLFATAQAMLDELSRPFVSYRVSAVDLSKLADYPVERFDVGQIVKVIDEDFGEFEARIVSVRKRDVKGDPGNVEIEIANKKKNIAGSIADLNDRQRINEVYAQGATNVLTFNYHDNCDANIPAVIPIYIDDDVVHVNTCELTFRTKPFRAYSRTTEGGGGIVTTTASGGGTTVTSASGGGTSVTSSSGGGTTETTTNNGAHEHRLMAYDGSAPTTGYTTRYYHIWLGQQHGGSAWVKLETTAPAGTHPYTYDLIGQHTHSVTVPNHTHSVTIPNHTHQITIPDHTHEIQIPDHTHDVKHEIVELDTLPTSVEIKVDGNRVPHTAIQGDRIDIVDYLEKDSNGKVKRGRHEITIHPDGLARIEADVILRVFIQSRLGGNY</sequence>
<feature type="compositionally biased region" description="Gly residues" evidence="1">
    <location>
        <begin position="419"/>
        <end position="449"/>
    </location>
</feature>
<accession>F5L4J7</accession>
<dbReference type="RefSeq" id="WP_007503167.1">
    <property type="nucleotide sequence ID" value="NZ_AFCE01000085.1"/>
</dbReference>
<proteinExistence type="predicted"/>
<dbReference type="EMBL" id="CP082237">
    <property type="protein sequence ID" value="QZT33978.1"/>
    <property type="molecule type" value="Genomic_DNA"/>
</dbReference>
<dbReference type="Proteomes" id="UP000825179">
    <property type="component" value="Chromosome"/>
</dbReference>
<feature type="region of interest" description="Disordered" evidence="1">
    <location>
        <begin position="419"/>
        <end position="455"/>
    </location>
</feature>
<evidence type="ECO:0000313" key="4">
    <source>
        <dbReference type="EMBL" id="QZT33978.1"/>
    </source>
</evidence>
<dbReference type="InterPro" id="IPR007119">
    <property type="entry name" value="Phage_tail_spike_N"/>
</dbReference>
<dbReference type="Proteomes" id="UP000010716">
    <property type="component" value="Unassembled WGS sequence"/>
</dbReference>
<keyword evidence="6" id="KW-1185">Reference proteome</keyword>
<evidence type="ECO:0000256" key="1">
    <source>
        <dbReference type="SAM" id="MobiDB-lite"/>
    </source>
</evidence>
<evidence type="ECO:0000313" key="3">
    <source>
        <dbReference type="EMBL" id="EGL83743.1"/>
    </source>
</evidence>
<dbReference type="EMBL" id="AFCE01000085">
    <property type="protein sequence ID" value="EGL83743.1"/>
    <property type="molecule type" value="Genomic_DNA"/>
</dbReference>
<feature type="domain" description="Tail spike" evidence="2">
    <location>
        <begin position="95"/>
        <end position="347"/>
    </location>
</feature>
<protein>
    <submittedName>
        <fullName evidence="3">Phage minor structural protein</fullName>
    </submittedName>
    <submittedName>
        <fullName evidence="4">Phage tail protein</fullName>
    </submittedName>
</protein>
<evidence type="ECO:0000313" key="6">
    <source>
        <dbReference type="Proteomes" id="UP000825179"/>
    </source>
</evidence>
<evidence type="ECO:0000313" key="5">
    <source>
        <dbReference type="Proteomes" id="UP000010716"/>
    </source>
</evidence>
<name>F5L4J7_CALTT</name>